<feature type="non-terminal residue" evidence="2">
    <location>
        <position position="1"/>
    </location>
</feature>
<feature type="region of interest" description="Disordered" evidence="1">
    <location>
        <begin position="92"/>
        <end position="232"/>
    </location>
</feature>
<name>A0A6J4MUB8_9ACTN</name>
<feature type="region of interest" description="Disordered" evidence="1">
    <location>
        <begin position="29"/>
        <end position="48"/>
    </location>
</feature>
<sequence length="232" mass="24397">VAQDHVAAGRRPRPAATVGALVPVLAARGCRPPPSRPGRAGAREADVDVDRAARVGRVWPGGHGGGRAGRVRALRAGGVAPRRPGHAQLAALARRGRAGDRVGGAELPAGRHRPAPGPRRRARPRRARPRGVGGVRRHPRADRRVRPARRVPRRRRVRHPASPPDHAPAADGAAHGDLLEGRGRAGPGPAVGRRTSRAHEGGPTDRLGPGRLGRSSHRHGSGHVRAGPIRQM</sequence>
<evidence type="ECO:0000256" key="1">
    <source>
        <dbReference type="SAM" id="MobiDB-lite"/>
    </source>
</evidence>
<feature type="compositionally biased region" description="Low complexity" evidence="1">
    <location>
        <begin position="167"/>
        <end position="176"/>
    </location>
</feature>
<feature type="compositionally biased region" description="Basic residues" evidence="1">
    <location>
        <begin position="110"/>
        <end position="159"/>
    </location>
</feature>
<protein>
    <submittedName>
        <fullName evidence="2">Uncharacterized protein</fullName>
    </submittedName>
</protein>
<accession>A0A6J4MUB8</accession>
<reference evidence="2" key="1">
    <citation type="submission" date="2020-02" db="EMBL/GenBank/DDBJ databases">
        <authorList>
            <person name="Meier V. D."/>
        </authorList>
    </citation>
    <scope>NUCLEOTIDE SEQUENCE</scope>
    <source>
        <strain evidence="2">AVDCRST_MAG32</strain>
    </source>
</reference>
<organism evidence="2">
    <name type="scientific">uncultured Nocardioides sp</name>
    <dbReference type="NCBI Taxonomy" id="198441"/>
    <lineage>
        <taxon>Bacteria</taxon>
        <taxon>Bacillati</taxon>
        <taxon>Actinomycetota</taxon>
        <taxon>Actinomycetes</taxon>
        <taxon>Propionibacteriales</taxon>
        <taxon>Nocardioidaceae</taxon>
        <taxon>Nocardioides</taxon>
        <taxon>environmental samples</taxon>
    </lineage>
</organism>
<feature type="non-terminal residue" evidence="2">
    <location>
        <position position="232"/>
    </location>
</feature>
<dbReference type="AlphaFoldDB" id="A0A6J4MUB8"/>
<evidence type="ECO:0000313" key="2">
    <source>
        <dbReference type="EMBL" id="CAA9369038.1"/>
    </source>
</evidence>
<proteinExistence type="predicted"/>
<dbReference type="EMBL" id="CADCUM010000019">
    <property type="protein sequence ID" value="CAA9369038.1"/>
    <property type="molecule type" value="Genomic_DNA"/>
</dbReference>
<gene>
    <name evidence="2" type="ORF">AVDCRST_MAG32-402</name>
</gene>